<protein>
    <submittedName>
        <fullName evidence="2">Uncharacterized protein</fullName>
    </submittedName>
</protein>
<evidence type="ECO:0000313" key="3">
    <source>
        <dbReference type="Proteomes" id="UP000315471"/>
    </source>
</evidence>
<keyword evidence="1" id="KW-0732">Signal</keyword>
<evidence type="ECO:0000313" key="2">
    <source>
        <dbReference type="EMBL" id="TWU44360.1"/>
    </source>
</evidence>
<keyword evidence="3" id="KW-1185">Reference proteome</keyword>
<sequence length="113" mass="12038" precursor="true">MKNIILLIVTIALTAGVSPVEAGVMVGEEVTLNTEHLYAVASMEQPTNSTYHQWTGEVSEMAGIAVQSQNVLSSLAISACGICLEPLALTEMLRNRNSMLPSDPSLLELLKPA</sequence>
<reference evidence="2 3" key="1">
    <citation type="submission" date="2019-02" db="EMBL/GenBank/DDBJ databases">
        <title>Deep-cultivation of Planctomycetes and their phenomic and genomic characterization uncovers novel biology.</title>
        <authorList>
            <person name="Wiegand S."/>
            <person name="Jogler M."/>
            <person name="Boedeker C."/>
            <person name="Pinto D."/>
            <person name="Vollmers J."/>
            <person name="Rivas-Marin E."/>
            <person name="Kohn T."/>
            <person name="Peeters S.H."/>
            <person name="Heuer A."/>
            <person name="Rast P."/>
            <person name="Oberbeckmann S."/>
            <person name="Bunk B."/>
            <person name="Jeske O."/>
            <person name="Meyerdierks A."/>
            <person name="Storesund J.E."/>
            <person name="Kallscheuer N."/>
            <person name="Luecker S."/>
            <person name="Lage O.M."/>
            <person name="Pohl T."/>
            <person name="Merkel B.J."/>
            <person name="Hornburger P."/>
            <person name="Mueller R.-W."/>
            <person name="Bruemmer F."/>
            <person name="Labrenz M."/>
            <person name="Spormann A.M."/>
            <person name="Op Den Camp H."/>
            <person name="Overmann J."/>
            <person name="Amann R."/>
            <person name="Jetten M.S.M."/>
            <person name="Mascher T."/>
            <person name="Medema M.H."/>
            <person name="Devos D.P."/>
            <person name="Kaster A.-K."/>
            <person name="Ovreas L."/>
            <person name="Rohde M."/>
            <person name="Galperin M.Y."/>
            <person name="Jogler C."/>
        </authorList>
    </citation>
    <scope>NUCLEOTIDE SEQUENCE [LARGE SCALE GENOMIC DNA]</scope>
    <source>
        <strain evidence="2 3">Q31b</strain>
    </source>
</reference>
<proteinExistence type="predicted"/>
<comment type="caution">
    <text evidence="2">The sequence shown here is derived from an EMBL/GenBank/DDBJ whole genome shotgun (WGS) entry which is preliminary data.</text>
</comment>
<organism evidence="2 3">
    <name type="scientific">Novipirellula aureliae</name>
    <dbReference type="NCBI Taxonomy" id="2527966"/>
    <lineage>
        <taxon>Bacteria</taxon>
        <taxon>Pseudomonadati</taxon>
        <taxon>Planctomycetota</taxon>
        <taxon>Planctomycetia</taxon>
        <taxon>Pirellulales</taxon>
        <taxon>Pirellulaceae</taxon>
        <taxon>Novipirellula</taxon>
    </lineage>
</organism>
<gene>
    <name evidence="2" type="ORF">Q31b_18960</name>
</gene>
<dbReference type="AlphaFoldDB" id="A0A5C6E6D7"/>
<feature type="signal peptide" evidence="1">
    <location>
        <begin position="1"/>
        <end position="22"/>
    </location>
</feature>
<dbReference type="Proteomes" id="UP000315471">
    <property type="component" value="Unassembled WGS sequence"/>
</dbReference>
<dbReference type="EMBL" id="SJPY01000002">
    <property type="protein sequence ID" value="TWU44360.1"/>
    <property type="molecule type" value="Genomic_DNA"/>
</dbReference>
<name>A0A5C6E6D7_9BACT</name>
<accession>A0A5C6E6D7</accession>
<feature type="chain" id="PRO_5022888581" evidence="1">
    <location>
        <begin position="23"/>
        <end position="113"/>
    </location>
</feature>
<evidence type="ECO:0000256" key="1">
    <source>
        <dbReference type="SAM" id="SignalP"/>
    </source>
</evidence>
<dbReference type="RefSeq" id="WP_146599324.1">
    <property type="nucleotide sequence ID" value="NZ_SJPY01000002.1"/>
</dbReference>